<protein>
    <submittedName>
        <fullName evidence="1">TIGR02647 family protein</fullName>
    </submittedName>
</protein>
<organism evidence="1 2">
    <name type="scientific">Marinobacter lutaoensis</name>
    <dbReference type="NCBI Taxonomy" id="135739"/>
    <lineage>
        <taxon>Bacteria</taxon>
        <taxon>Pseudomonadati</taxon>
        <taxon>Pseudomonadota</taxon>
        <taxon>Gammaproteobacteria</taxon>
        <taxon>Pseudomonadales</taxon>
        <taxon>Marinobacteraceae</taxon>
        <taxon>Marinobacter</taxon>
    </lineage>
</organism>
<comment type="caution">
    <text evidence="1">The sequence shown here is derived from an EMBL/GenBank/DDBJ whole genome shotgun (WGS) entry which is preliminary data.</text>
</comment>
<dbReference type="EMBL" id="MSCW01000007">
    <property type="protein sequence ID" value="ONF43018.1"/>
    <property type="molecule type" value="Genomic_DNA"/>
</dbReference>
<dbReference type="NCBIfam" id="TIGR02647">
    <property type="entry name" value="DNA"/>
    <property type="match status" value="1"/>
</dbReference>
<evidence type="ECO:0000313" key="1">
    <source>
        <dbReference type="EMBL" id="ONF43018.1"/>
    </source>
</evidence>
<dbReference type="InterPro" id="IPR013468">
    <property type="entry name" value="CHP02647"/>
</dbReference>
<dbReference type="AlphaFoldDB" id="A0A1V2DQT2"/>
<keyword evidence="2" id="KW-1185">Reference proteome</keyword>
<reference evidence="1 2" key="1">
    <citation type="submission" date="2016-12" db="EMBL/GenBank/DDBJ databases">
        <title>Marinobacter lutaoensis whole genome sequencing.</title>
        <authorList>
            <person name="Verma A."/>
            <person name="Krishnamurthi S."/>
        </authorList>
    </citation>
    <scope>NUCLEOTIDE SEQUENCE [LARGE SCALE GENOMIC DNA]</scope>
    <source>
        <strain evidence="1 2">T5054</strain>
    </source>
</reference>
<name>A0A1V2DQT2_9GAMM</name>
<accession>A0A1V2DQT2</accession>
<proteinExistence type="predicted"/>
<dbReference type="RefSeq" id="WP_076724496.1">
    <property type="nucleotide sequence ID" value="NZ_JABWTC010000017.1"/>
</dbReference>
<gene>
    <name evidence="1" type="ORF">BTO32_09970</name>
</gene>
<evidence type="ECO:0000313" key="2">
    <source>
        <dbReference type="Proteomes" id="UP000189339"/>
    </source>
</evidence>
<dbReference type="Pfam" id="PF18918">
    <property type="entry name" value="DUF5669"/>
    <property type="match status" value="1"/>
</dbReference>
<dbReference type="STRING" id="135739.BTO32_09970"/>
<dbReference type="OrthoDB" id="5600572at2"/>
<sequence>MPFSPNHFAELNLLLQFPGTSAQAGIKVHRHGAAPETVRAAESLFAKGLITQKDGGYLTPLGSEAVELTQKLQCILSSR</sequence>
<dbReference type="Proteomes" id="UP000189339">
    <property type="component" value="Unassembled WGS sequence"/>
</dbReference>